<keyword evidence="4" id="KW-0804">Transcription</keyword>
<dbReference type="AlphaFoldDB" id="A0A6G1FWC8"/>
<dbReference type="InterPro" id="IPR007219">
    <property type="entry name" value="XnlR_reg_dom"/>
</dbReference>
<evidence type="ECO:0000313" key="9">
    <source>
        <dbReference type="Proteomes" id="UP000504638"/>
    </source>
</evidence>
<reference evidence="10" key="2">
    <citation type="submission" date="2020-04" db="EMBL/GenBank/DDBJ databases">
        <authorList>
            <consortium name="NCBI Genome Project"/>
        </authorList>
    </citation>
    <scope>NUCLEOTIDE SEQUENCE</scope>
    <source>
        <strain evidence="10">CBS 781.70</strain>
    </source>
</reference>
<dbReference type="PANTHER" id="PTHR47338:SF5">
    <property type="entry name" value="ZN(II)2CYS6 TRANSCRIPTION FACTOR (EUROFUNG)"/>
    <property type="match status" value="1"/>
</dbReference>
<dbReference type="GeneID" id="54414463"/>
<evidence type="ECO:0000256" key="4">
    <source>
        <dbReference type="ARBA" id="ARBA00023163"/>
    </source>
</evidence>
<sequence>MVSNGSTVSNEAPMTFTSDSITRVQNLLSPSVARKVEIYSATDIWNLLPPHEELMQGCRVFLTTCLQVGFIPKALFLEQMTNDRDSVNAFLLLSMLGISARFAPELCQRFGSSQGASEFFIDIAHVMIADEMWKPSLENTQAFFLLGMADWGRADRERSAINMGIAVRMAGLLRLHREETYILPQGASADEVVNKERARRTFWVIQNHDNLYTQQHLPVSFAKSDITTLLPGEENDFAFGRVPPERAALEGTSPAQRKRSLTSLPTRSLFATLIQAHDLWGMIARDAYGDTHDSPTLDSNPWEPNCHYQRISETLRDWEDNIPVQHRWSAWNLRGYKAEHVDLAYLSIITITRLNNIVLRRTYLKSIVAQLLPSPSRSDPALAKFWEQMSHELFTNVADLYEAIDVWFCLRSADDGFPAMLAFCTYICGSLACYVYKWPRLCPSVASSAAKIVHRSLEVLSTFEDKWPTASEWVDILRKVINRPPSQGSPLLNEVSTHEALLSASVGHSPDATRSPQAQRNEQPPEMDHNIHHETAPRRHGSTANMYGEVNDTTQQPAHDGFQGPHNYTDNLRLLSDAAAHGTYLHNHTAVDSRTAHPSQQTIDGSEAFAGYHEDGFGTLPSPESTTAALLREPFDNDFADIVQGYVNLGWTGWRP</sequence>
<evidence type="ECO:0000313" key="10">
    <source>
        <dbReference type="RefSeq" id="XP_033531627.1"/>
    </source>
</evidence>
<feature type="region of interest" description="Disordered" evidence="6">
    <location>
        <begin position="506"/>
        <end position="561"/>
    </location>
</feature>
<dbReference type="GO" id="GO:0006351">
    <property type="term" value="P:DNA-templated transcription"/>
    <property type="evidence" value="ECO:0007669"/>
    <property type="project" value="InterPro"/>
</dbReference>
<keyword evidence="3" id="KW-0805">Transcription regulation</keyword>
<protein>
    <recommendedName>
        <fullName evidence="7">Xylanolytic transcriptional activator regulatory domain-containing protein</fullName>
    </recommendedName>
</protein>
<dbReference type="GO" id="GO:0000981">
    <property type="term" value="F:DNA-binding transcription factor activity, RNA polymerase II-specific"/>
    <property type="evidence" value="ECO:0007669"/>
    <property type="project" value="InterPro"/>
</dbReference>
<feature type="domain" description="Xylanolytic transcriptional activator regulatory" evidence="7">
    <location>
        <begin position="67"/>
        <end position="235"/>
    </location>
</feature>
<reference evidence="8 10" key="1">
    <citation type="submission" date="2020-01" db="EMBL/GenBank/DDBJ databases">
        <authorList>
            <consortium name="DOE Joint Genome Institute"/>
            <person name="Haridas S."/>
            <person name="Albert R."/>
            <person name="Binder M."/>
            <person name="Bloem J."/>
            <person name="Labutti K."/>
            <person name="Salamov A."/>
            <person name="Andreopoulos B."/>
            <person name="Baker S.E."/>
            <person name="Barry K."/>
            <person name="Bills G."/>
            <person name="Bluhm B.H."/>
            <person name="Cannon C."/>
            <person name="Castanera R."/>
            <person name="Culley D.E."/>
            <person name="Daum C."/>
            <person name="Ezra D."/>
            <person name="Gonzalez J.B."/>
            <person name="Henrissat B."/>
            <person name="Kuo A."/>
            <person name="Liang C."/>
            <person name="Lipzen A."/>
            <person name="Lutzoni F."/>
            <person name="Magnuson J."/>
            <person name="Mondo S."/>
            <person name="Nolan M."/>
            <person name="Ohm R."/>
            <person name="Pangilinan J."/>
            <person name="Park H.-J."/>
            <person name="Ramirez L."/>
            <person name="Alfaro M."/>
            <person name="Sun H."/>
            <person name="Tritt A."/>
            <person name="Yoshinaga Y."/>
            <person name="Zwiers L.-H."/>
            <person name="Turgeon B.G."/>
            <person name="Goodwin S.B."/>
            <person name="Spatafora J.W."/>
            <person name="Crous P.W."/>
            <person name="Grigoriev I.V."/>
        </authorList>
    </citation>
    <scope>NUCLEOTIDE SEQUENCE</scope>
    <source>
        <strain evidence="8 10">CBS 781.70</strain>
    </source>
</reference>
<evidence type="ECO:0000256" key="5">
    <source>
        <dbReference type="ARBA" id="ARBA00023242"/>
    </source>
</evidence>
<organism evidence="8">
    <name type="scientific">Eremomyces bilateralis CBS 781.70</name>
    <dbReference type="NCBI Taxonomy" id="1392243"/>
    <lineage>
        <taxon>Eukaryota</taxon>
        <taxon>Fungi</taxon>
        <taxon>Dikarya</taxon>
        <taxon>Ascomycota</taxon>
        <taxon>Pezizomycotina</taxon>
        <taxon>Dothideomycetes</taxon>
        <taxon>Dothideomycetes incertae sedis</taxon>
        <taxon>Eremomycetales</taxon>
        <taxon>Eremomycetaceae</taxon>
        <taxon>Eremomyces</taxon>
    </lineage>
</organism>
<dbReference type="InterPro" id="IPR050815">
    <property type="entry name" value="TF_fung"/>
</dbReference>
<dbReference type="OrthoDB" id="2399539at2759"/>
<keyword evidence="9" id="KW-1185">Reference proteome</keyword>
<comment type="subcellular location">
    <subcellularLocation>
        <location evidence="1">Nucleus</location>
    </subcellularLocation>
</comment>
<keyword evidence="2" id="KW-0479">Metal-binding</keyword>
<keyword evidence="5" id="KW-0539">Nucleus</keyword>
<feature type="compositionally biased region" description="Basic and acidic residues" evidence="6">
    <location>
        <begin position="526"/>
        <end position="537"/>
    </location>
</feature>
<dbReference type="GO" id="GO:0005634">
    <property type="term" value="C:nucleus"/>
    <property type="evidence" value="ECO:0007669"/>
    <property type="project" value="UniProtKB-SubCell"/>
</dbReference>
<dbReference type="GO" id="GO:0003677">
    <property type="term" value="F:DNA binding"/>
    <property type="evidence" value="ECO:0007669"/>
    <property type="project" value="InterPro"/>
</dbReference>
<dbReference type="PANTHER" id="PTHR47338">
    <property type="entry name" value="ZN(II)2CYS6 TRANSCRIPTION FACTOR (EUROFUNG)-RELATED"/>
    <property type="match status" value="1"/>
</dbReference>
<dbReference type="GO" id="GO:0008270">
    <property type="term" value="F:zinc ion binding"/>
    <property type="evidence" value="ECO:0007669"/>
    <property type="project" value="InterPro"/>
</dbReference>
<dbReference type="Pfam" id="PF04082">
    <property type="entry name" value="Fungal_trans"/>
    <property type="match status" value="1"/>
</dbReference>
<evidence type="ECO:0000313" key="8">
    <source>
        <dbReference type="EMBL" id="KAF1809996.1"/>
    </source>
</evidence>
<reference evidence="10" key="3">
    <citation type="submission" date="2025-04" db="UniProtKB">
        <authorList>
            <consortium name="RefSeq"/>
        </authorList>
    </citation>
    <scope>IDENTIFICATION</scope>
    <source>
        <strain evidence="10">CBS 781.70</strain>
    </source>
</reference>
<evidence type="ECO:0000256" key="3">
    <source>
        <dbReference type="ARBA" id="ARBA00023015"/>
    </source>
</evidence>
<feature type="compositionally biased region" description="Polar residues" evidence="6">
    <location>
        <begin position="512"/>
        <end position="522"/>
    </location>
</feature>
<name>A0A6G1FWC8_9PEZI</name>
<dbReference type="Proteomes" id="UP000504638">
    <property type="component" value="Unplaced"/>
</dbReference>
<dbReference type="CDD" id="cd12148">
    <property type="entry name" value="fungal_TF_MHR"/>
    <property type="match status" value="1"/>
</dbReference>
<evidence type="ECO:0000256" key="6">
    <source>
        <dbReference type="SAM" id="MobiDB-lite"/>
    </source>
</evidence>
<dbReference type="EMBL" id="ML975169">
    <property type="protein sequence ID" value="KAF1809996.1"/>
    <property type="molecule type" value="Genomic_DNA"/>
</dbReference>
<evidence type="ECO:0000259" key="7">
    <source>
        <dbReference type="Pfam" id="PF04082"/>
    </source>
</evidence>
<accession>A0A6G1FWC8</accession>
<evidence type="ECO:0000256" key="1">
    <source>
        <dbReference type="ARBA" id="ARBA00004123"/>
    </source>
</evidence>
<dbReference type="RefSeq" id="XP_033531627.1">
    <property type="nucleotide sequence ID" value="XM_033673893.1"/>
</dbReference>
<gene>
    <name evidence="8 10" type="ORF">P152DRAFT_145483</name>
</gene>
<proteinExistence type="predicted"/>
<evidence type="ECO:0000256" key="2">
    <source>
        <dbReference type="ARBA" id="ARBA00022723"/>
    </source>
</evidence>